<dbReference type="NCBIfam" id="TIGR03696">
    <property type="entry name" value="Rhs_assc_core"/>
    <property type="match status" value="1"/>
</dbReference>
<accession>A0A1Y3KIG5</accession>
<evidence type="ECO:0000313" key="2">
    <source>
        <dbReference type="Proteomes" id="UP000196082"/>
    </source>
</evidence>
<sequence length="299" mass="32998">MKARTLKIFYKGNKLSTLYTGSTHQTVLSANNQNLCETTSLPSQASLLATDAQSSTVNIVSKSQTTINYGPYGNDSSPPDNPLLSRFTGQSWLPAAIGYLLGNGHRLFNPGLMRFHSADSFSPFGSGGLNTYAYCGNDPINRVDPSGRFFGKLFKRMGHGYSYSKLAPRLKNAEPNFSRNEYQALSASIEKRQLRAESKIALGFEIKGSNTVANGLHETDVLKRQRSQMSKLSVDKNSRYNFDTSSLTQELHGHIPVLAGPTSKLAEKILSSPPTIDPSIPEDVVHQELLERLRRLRED</sequence>
<gene>
    <name evidence="1" type="ORF">B8W72_28030</name>
</gene>
<proteinExistence type="predicted"/>
<evidence type="ECO:0000313" key="1">
    <source>
        <dbReference type="EMBL" id="OUM23750.1"/>
    </source>
</evidence>
<dbReference type="AlphaFoldDB" id="A0A1Y3KIG5"/>
<dbReference type="InterPro" id="IPR022385">
    <property type="entry name" value="Rhs_assc_core"/>
</dbReference>
<name>A0A1Y3KIG5_PSEPU</name>
<dbReference type="Proteomes" id="UP000196082">
    <property type="component" value="Unassembled WGS sequence"/>
</dbReference>
<dbReference type="Gene3D" id="2.180.10.10">
    <property type="entry name" value="RHS repeat-associated core"/>
    <property type="match status" value="1"/>
</dbReference>
<reference evidence="1 2" key="1">
    <citation type="submission" date="2017-05" db="EMBL/GenBank/DDBJ databases">
        <title>Whole genome sequence of Pseudomonas putida isolate 1312 commercialized as a biostimulant.</title>
        <authorList>
            <person name="Crovadore J."/>
            <person name="Blanc P."/>
            <person name="Chablais R."/>
            <person name="Cochard B."/>
            <person name="Grizard D."/>
            <person name="Lefort F."/>
        </authorList>
    </citation>
    <scope>NUCLEOTIDE SEQUENCE [LARGE SCALE GENOMIC DNA]</scope>
    <source>
        <strain evidence="1 2">1312</strain>
    </source>
</reference>
<organism evidence="1 2">
    <name type="scientific">Pseudomonas putida</name>
    <name type="common">Arthrobacter siderocapsulatus</name>
    <dbReference type="NCBI Taxonomy" id="303"/>
    <lineage>
        <taxon>Bacteria</taxon>
        <taxon>Pseudomonadati</taxon>
        <taxon>Pseudomonadota</taxon>
        <taxon>Gammaproteobacteria</taxon>
        <taxon>Pseudomonadales</taxon>
        <taxon>Pseudomonadaceae</taxon>
        <taxon>Pseudomonas</taxon>
    </lineage>
</organism>
<dbReference type="RefSeq" id="WP_086978783.1">
    <property type="nucleotide sequence ID" value="NZ_NFSB01000090.1"/>
</dbReference>
<dbReference type="EMBL" id="NFSB01000090">
    <property type="protein sequence ID" value="OUM23750.1"/>
    <property type="molecule type" value="Genomic_DNA"/>
</dbReference>
<protein>
    <submittedName>
        <fullName evidence="1">Type IV secretion protein Rhs</fullName>
    </submittedName>
</protein>
<comment type="caution">
    <text evidence="1">The sequence shown here is derived from an EMBL/GenBank/DDBJ whole genome shotgun (WGS) entry which is preliminary data.</text>
</comment>
<dbReference type="SUPFAM" id="SSF56399">
    <property type="entry name" value="ADP-ribosylation"/>
    <property type="match status" value="1"/>
</dbReference>